<keyword evidence="8 11" id="KW-0626">Porin</keyword>
<evidence type="ECO:0000256" key="4">
    <source>
        <dbReference type="ARBA" id="ARBA00022452"/>
    </source>
</evidence>
<keyword evidence="5 11" id="KW-0812">Transmembrane</keyword>
<evidence type="ECO:0000256" key="8">
    <source>
        <dbReference type="ARBA" id="ARBA00023114"/>
    </source>
</evidence>
<dbReference type="PANTHER" id="PTHR34501:SF5">
    <property type="entry name" value="OUTER MEMBRANE PORIN PHOE"/>
    <property type="match status" value="1"/>
</dbReference>
<comment type="caution">
    <text evidence="12">The sequence shown here is derived from an EMBL/GenBank/DDBJ whole genome shotgun (WGS) entry which is preliminary data.</text>
</comment>
<dbReference type="GO" id="GO:0015288">
    <property type="term" value="F:porin activity"/>
    <property type="evidence" value="ECO:0007669"/>
    <property type="project" value="UniProtKB-KW"/>
</dbReference>
<comment type="subcellular location">
    <subcellularLocation>
        <location evidence="1 11">Cell outer membrane</location>
        <topology evidence="1 11">Multi-pass membrane protein</topology>
    </subcellularLocation>
</comment>
<dbReference type="InterPro" id="IPR013793">
    <property type="entry name" value="Porin_Gram-ve_CS"/>
</dbReference>
<gene>
    <name evidence="12" type="ORF">I8Y00_005884</name>
</gene>
<dbReference type="InterPro" id="IPR001702">
    <property type="entry name" value="Porin_Gram-ve"/>
</dbReference>
<dbReference type="GO" id="GO:0009279">
    <property type="term" value="C:cell outer membrane"/>
    <property type="evidence" value="ECO:0007669"/>
    <property type="project" value="UniProtKB-SubCell"/>
</dbReference>
<evidence type="ECO:0000256" key="6">
    <source>
        <dbReference type="ARBA" id="ARBA00022729"/>
    </source>
</evidence>
<dbReference type="Proteomes" id="UP000864563">
    <property type="component" value="Unassembled WGS sequence"/>
</dbReference>
<dbReference type="PANTHER" id="PTHR34501">
    <property type="entry name" value="PROTEIN YDDL-RELATED"/>
    <property type="match status" value="1"/>
</dbReference>
<protein>
    <submittedName>
        <fullName evidence="12">Phosphoporin PhoE</fullName>
    </submittedName>
</protein>
<reference evidence="12" key="2">
    <citation type="submission" date="2020-11" db="EMBL/GenBank/DDBJ databases">
        <authorList>
            <consortium name="NCBI Pathogen Detection Project"/>
        </authorList>
    </citation>
    <scope>NUCLEOTIDE SEQUENCE</scope>
    <source>
        <strain evidence="12">YDC697-2</strain>
    </source>
</reference>
<evidence type="ECO:0000313" key="12">
    <source>
        <dbReference type="EMBL" id="HAT1589434.1"/>
    </source>
</evidence>
<evidence type="ECO:0000256" key="2">
    <source>
        <dbReference type="ARBA" id="ARBA00007539"/>
    </source>
</evidence>
<reference evidence="12" key="1">
    <citation type="journal article" date="2018" name="Genome Biol.">
        <title>SKESA: strategic k-mer extension for scrupulous assemblies.</title>
        <authorList>
            <person name="Souvorov A."/>
            <person name="Agarwala R."/>
            <person name="Lipman D.J."/>
        </authorList>
    </citation>
    <scope>NUCLEOTIDE SEQUENCE</scope>
    <source>
        <strain evidence="12">YDC697-2</strain>
    </source>
</reference>
<dbReference type="InterPro" id="IPR050298">
    <property type="entry name" value="Gram-neg_bact_OMP"/>
</dbReference>
<keyword evidence="7 11" id="KW-0406">Ion transport</keyword>
<keyword evidence="6" id="KW-0732">Signal</keyword>
<evidence type="ECO:0000256" key="7">
    <source>
        <dbReference type="ARBA" id="ARBA00023065"/>
    </source>
</evidence>
<dbReference type="InterPro" id="IPR023614">
    <property type="entry name" value="Porin_dom_sf"/>
</dbReference>
<comment type="subunit">
    <text evidence="11">Homotrimer.</text>
</comment>
<accession>A0A8H9TYZ5</accession>
<dbReference type="GO" id="GO:0046930">
    <property type="term" value="C:pore complex"/>
    <property type="evidence" value="ECO:0007669"/>
    <property type="project" value="UniProtKB-KW"/>
</dbReference>
<evidence type="ECO:0000256" key="1">
    <source>
        <dbReference type="ARBA" id="ARBA00004571"/>
    </source>
</evidence>
<sequence>DEDIVKYIDVGATYYFNKNMSAFVDYKINQIDDNNKLGVNSDDIVALGMTYQF</sequence>
<evidence type="ECO:0000256" key="11">
    <source>
        <dbReference type="RuleBase" id="RU000469"/>
    </source>
</evidence>
<keyword evidence="4" id="KW-1134">Transmembrane beta strand</keyword>
<dbReference type="EMBL" id="DACSDU010000155">
    <property type="protein sequence ID" value="HAT1589434.1"/>
    <property type="molecule type" value="Genomic_DNA"/>
</dbReference>
<dbReference type="Pfam" id="PF00267">
    <property type="entry name" value="Porin_1"/>
    <property type="match status" value="1"/>
</dbReference>
<evidence type="ECO:0000256" key="9">
    <source>
        <dbReference type="ARBA" id="ARBA00023136"/>
    </source>
</evidence>
<dbReference type="SUPFAM" id="SSF56935">
    <property type="entry name" value="Porins"/>
    <property type="match status" value="1"/>
</dbReference>
<evidence type="ECO:0000256" key="10">
    <source>
        <dbReference type="ARBA" id="ARBA00023237"/>
    </source>
</evidence>
<proteinExistence type="inferred from homology"/>
<keyword evidence="9 11" id="KW-0472">Membrane</keyword>
<comment type="similarity">
    <text evidence="2 11">Belongs to the Gram-negative porin family.</text>
</comment>
<feature type="non-terminal residue" evidence="12">
    <location>
        <position position="1"/>
    </location>
</feature>
<dbReference type="GO" id="GO:0034220">
    <property type="term" value="P:monoatomic ion transmembrane transport"/>
    <property type="evidence" value="ECO:0007669"/>
    <property type="project" value="InterPro"/>
</dbReference>
<organism evidence="12">
    <name type="scientific">Citrobacter farmeri</name>
    <dbReference type="NCBI Taxonomy" id="67824"/>
    <lineage>
        <taxon>Bacteria</taxon>
        <taxon>Pseudomonadati</taxon>
        <taxon>Pseudomonadota</taxon>
        <taxon>Gammaproteobacteria</taxon>
        <taxon>Enterobacterales</taxon>
        <taxon>Enterobacteriaceae</taxon>
        <taxon>Citrobacter</taxon>
    </lineage>
</organism>
<dbReference type="AlphaFoldDB" id="A0A8H9TYZ5"/>
<name>A0A8H9TYZ5_9ENTR</name>
<evidence type="ECO:0000256" key="5">
    <source>
        <dbReference type="ARBA" id="ARBA00022692"/>
    </source>
</evidence>
<dbReference type="PROSITE" id="PS00576">
    <property type="entry name" value="GRAM_NEG_PORIN"/>
    <property type="match status" value="1"/>
</dbReference>
<keyword evidence="3 11" id="KW-0813">Transport</keyword>
<dbReference type="Gene3D" id="2.40.160.10">
    <property type="entry name" value="Porin"/>
    <property type="match status" value="1"/>
</dbReference>
<keyword evidence="10 11" id="KW-0998">Cell outer membrane</keyword>
<evidence type="ECO:0000256" key="3">
    <source>
        <dbReference type="ARBA" id="ARBA00022448"/>
    </source>
</evidence>